<organism evidence="2 3">
    <name type="scientific">Penicillium digitatum</name>
    <name type="common">Green mold</name>
    <dbReference type="NCBI Taxonomy" id="36651"/>
    <lineage>
        <taxon>Eukaryota</taxon>
        <taxon>Fungi</taxon>
        <taxon>Dikarya</taxon>
        <taxon>Ascomycota</taxon>
        <taxon>Pezizomycotina</taxon>
        <taxon>Eurotiomycetes</taxon>
        <taxon>Eurotiomycetidae</taxon>
        <taxon>Eurotiales</taxon>
        <taxon>Aspergillaceae</taxon>
        <taxon>Penicillium</taxon>
    </lineage>
</organism>
<feature type="compositionally biased region" description="Basic residues" evidence="1">
    <location>
        <begin position="193"/>
        <end position="203"/>
    </location>
</feature>
<evidence type="ECO:0000313" key="2">
    <source>
        <dbReference type="EMBL" id="QQK44825.1"/>
    </source>
</evidence>
<feature type="compositionally biased region" description="Low complexity" evidence="1">
    <location>
        <begin position="843"/>
        <end position="858"/>
    </location>
</feature>
<gene>
    <name evidence="2" type="ORF">Pdw03_8726</name>
</gene>
<reference evidence="2 3" key="1">
    <citation type="submission" date="2020-08" db="EMBL/GenBank/DDBJ databases">
        <title>The completed genome sequence of the pathogenic ascomycete fungus Penicillium digitatum.</title>
        <authorList>
            <person name="Wang M."/>
        </authorList>
    </citation>
    <scope>NUCLEOTIDE SEQUENCE [LARGE SCALE GENOMIC DNA]</scope>
    <source>
        <strain evidence="2 3">PdW03</strain>
    </source>
</reference>
<name>A0A7T7BM32_PENDI</name>
<feature type="compositionally biased region" description="Polar residues" evidence="1">
    <location>
        <begin position="96"/>
        <end position="113"/>
    </location>
</feature>
<dbReference type="EMBL" id="CP060776">
    <property type="protein sequence ID" value="QQK44825.1"/>
    <property type="molecule type" value="Genomic_DNA"/>
</dbReference>
<accession>A0A7T7BM32</accession>
<dbReference type="OMA" id="QPRTYAN"/>
<feature type="compositionally biased region" description="Basic and acidic residues" evidence="1">
    <location>
        <begin position="628"/>
        <end position="639"/>
    </location>
</feature>
<feature type="compositionally biased region" description="Polar residues" evidence="1">
    <location>
        <begin position="880"/>
        <end position="892"/>
    </location>
</feature>
<keyword evidence="2" id="KW-0812">Transmembrane</keyword>
<keyword evidence="2" id="KW-0472">Membrane</keyword>
<dbReference type="GeneID" id="26229638"/>
<dbReference type="KEGG" id="pdp:PDIP_13150"/>
<evidence type="ECO:0000313" key="3">
    <source>
        <dbReference type="Proteomes" id="UP000595662"/>
    </source>
</evidence>
<feature type="compositionally biased region" description="Low complexity" evidence="1">
    <location>
        <begin position="141"/>
        <end position="155"/>
    </location>
</feature>
<dbReference type="RefSeq" id="XP_014537928.1">
    <property type="nucleotide sequence ID" value="XM_014682442.1"/>
</dbReference>
<dbReference type="VEuPathDB" id="FungiDB:PDIP_13150"/>
<feature type="region of interest" description="Disordered" evidence="1">
    <location>
        <begin position="322"/>
        <end position="360"/>
    </location>
</feature>
<proteinExistence type="predicted"/>
<feature type="region of interest" description="Disordered" evidence="1">
    <location>
        <begin position="92"/>
        <end position="226"/>
    </location>
</feature>
<feature type="region of interest" description="Disordered" evidence="1">
    <location>
        <begin position="830"/>
        <end position="892"/>
    </location>
</feature>
<feature type="region of interest" description="Disordered" evidence="1">
    <location>
        <begin position="616"/>
        <end position="674"/>
    </location>
</feature>
<evidence type="ECO:0000256" key="1">
    <source>
        <dbReference type="SAM" id="MobiDB-lite"/>
    </source>
</evidence>
<dbReference type="Proteomes" id="UP000595662">
    <property type="component" value="Chromosome 3"/>
</dbReference>
<sequence>MSEFPEQLRKMQILQMADLGTARREMISTADMKTQARSQLADIESKRLVDQRDEAQLSKWTDLHTKIGDTLGMEELDDIDSGQSHRAKLNAMFHPNGSQPRTYANNPYPTPSSGRGGGVMGKRGRGGHITPPHTGPADLPGSFARAAFRGNFGRPGRPGPRGRSTTMSSSIHLDPALNYNNNDDSDSRERGRGRGRGKGKSKSNGHEQVHVPSVPSRPKRPPPSVNFAARISEPGQFMSLFQSRRATESYERSCDTIMSAPIQKTLSTQKPMAPNEQNIKITQSGTPKNKMMPSCTVATATKISQPQMGPYLVETPPPTRVPLDQTASFQPRKARPDTSKAFHSHNKPSPVEGTTPPASNSFSVQQIAKSEWREIMATCSQAPYPAAVAIAADNIQWKVSPGEEPRKKDMAPLSKAVVSSENSRALAEAKRTPVANVNQIKQCVAPGNQKGETKQETRSQDLLSEDDSPVDAATKPLHTLEAVAIQSPGTAELAGLQFTEKVKDSMPVKSIDKVIAPKITTNAAPEAHACHEQSQELGGFGTYGPQIIEELRDIRKHIRSPQDLATTRDVERILETKLLQLVPTAYAPTPAAPANSDIENRLGNLVALVEYLSTSQQGANAAEVPPAGRRDLTPFERHRSPSPPSSSSNSPPSAGKRAHKVRVPGLSPSRSESSDIISRFESLQVSDKLVAPLQPQRVVHVPTLRPLEIPKKSTTSDVFVQVVPAMVSRPKEATKKPRTLNDSIFAGPVGPVASNSSIINPDAVPFQTTTQELNASHPNISKQQGFQSTGARTVGPAPYKPRCIGPSPSPYEPTTLRNLSAAHVRTISVQHAHTENRPSLDVSNRASSSMSQSSGPASHPAPARLFSMPNPARIPHPKTRTTGSSPSNQSRR</sequence>
<dbReference type="AlphaFoldDB" id="A0A7T7BM32"/>
<feature type="region of interest" description="Disordered" evidence="1">
    <location>
        <begin position="443"/>
        <end position="471"/>
    </location>
</feature>
<protein>
    <submittedName>
        <fullName evidence="2">Amino acid transporter, transmembrane</fullName>
    </submittedName>
</protein>
<feature type="region of interest" description="Disordered" evidence="1">
    <location>
        <begin position="777"/>
        <end position="796"/>
    </location>
</feature>
<feature type="compositionally biased region" description="Polar residues" evidence="1">
    <location>
        <begin position="777"/>
        <end position="791"/>
    </location>
</feature>